<dbReference type="Gene3D" id="1.10.1280.10">
    <property type="entry name" value="Di-copper center containing domain from catechol oxidase"/>
    <property type="match status" value="1"/>
</dbReference>
<dbReference type="GO" id="GO:0016491">
    <property type="term" value="F:oxidoreductase activity"/>
    <property type="evidence" value="ECO:0007669"/>
    <property type="project" value="InterPro"/>
</dbReference>
<reference evidence="6" key="1">
    <citation type="submission" date="2022-11" db="UniProtKB">
        <authorList>
            <consortium name="WormBaseParasite"/>
        </authorList>
    </citation>
    <scope>IDENTIFICATION</scope>
</reference>
<evidence type="ECO:0000256" key="3">
    <source>
        <dbReference type="SAM" id="MobiDB-lite"/>
    </source>
</evidence>
<sequence length="286" mass="32265">MLRNKTRKNTKVHNGKTGENDKVINSHALGRKEKRVAWWEAANDETSSGWRGAQLGPQVASSTVAPLQTFDHRKACYFAIVEAIGQFGLKILIYSPNLPIIFCFCVSSQLELVHGTVHKFVNGIMNDLNSASFDPCFWIHHSFIDKMYEDIQINWRIKLGDASFRASSCLTKGIDGLDEPMLPFGYRDNNTGQVVGLKNQDGVQSRFMQEDYEYAPSPSCVRKTCSGKYLFCDADICKSRIRNGGQCHKYLSALWRRTGTNACLDGRKLFKIPIFRAKIDLEIGKP</sequence>
<dbReference type="AlphaFoldDB" id="A0A915J3X4"/>
<accession>A0A915J3X4</accession>
<evidence type="ECO:0000313" key="5">
    <source>
        <dbReference type="Proteomes" id="UP000887565"/>
    </source>
</evidence>
<feature type="region of interest" description="Disordered" evidence="3">
    <location>
        <begin position="1"/>
        <end position="25"/>
    </location>
</feature>
<dbReference type="WBParaSite" id="nRc.2.0.1.t20407-RA">
    <property type="protein sequence ID" value="nRc.2.0.1.t20407-RA"/>
    <property type="gene ID" value="nRc.2.0.1.g20407"/>
</dbReference>
<keyword evidence="5" id="KW-1185">Reference proteome</keyword>
<keyword evidence="1" id="KW-0479">Metal-binding</keyword>
<feature type="compositionally biased region" description="Basic residues" evidence="3">
    <location>
        <begin position="1"/>
        <end position="14"/>
    </location>
</feature>
<dbReference type="PROSITE" id="PS00498">
    <property type="entry name" value="TYROSINASE_2"/>
    <property type="match status" value="1"/>
</dbReference>
<dbReference type="Pfam" id="PF00264">
    <property type="entry name" value="Tyrosinase"/>
    <property type="match status" value="1"/>
</dbReference>
<dbReference type="InterPro" id="IPR008922">
    <property type="entry name" value="Di-copper_centre_dom_sf"/>
</dbReference>
<dbReference type="Proteomes" id="UP000887565">
    <property type="component" value="Unplaced"/>
</dbReference>
<dbReference type="InterPro" id="IPR002227">
    <property type="entry name" value="Tyrosinase_Cu-bd"/>
</dbReference>
<dbReference type="GO" id="GO:0046872">
    <property type="term" value="F:metal ion binding"/>
    <property type="evidence" value="ECO:0007669"/>
    <property type="project" value="UniProtKB-KW"/>
</dbReference>
<proteinExistence type="predicted"/>
<evidence type="ECO:0000313" key="6">
    <source>
        <dbReference type="WBParaSite" id="nRc.2.0.1.t20407-RA"/>
    </source>
</evidence>
<evidence type="ECO:0000256" key="1">
    <source>
        <dbReference type="ARBA" id="ARBA00022723"/>
    </source>
</evidence>
<keyword evidence="2" id="KW-0186">Copper</keyword>
<name>A0A915J3X4_ROMCU</name>
<evidence type="ECO:0000256" key="2">
    <source>
        <dbReference type="ARBA" id="ARBA00023008"/>
    </source>
</evidence>
<feature type="domain" description="Tyrosinase copper-binding" evidence="4">
    <location>
        <begin position="134"/>
        <end position="145"/>
    </location>
</feature>
<dbReference type="InterPro" id="IPR050316">
    <property type="entry name" value="Tyrosinase/Hemocyanin"/>
</dbReference>
<dbReference type="SUPFAM" id="SSF48056">
    <property type="entry name" value="Di-copper centre-containing domain"/>
    <property type="match status" value="1"/>
</dbReference>
<evidence type="ECO:0000259" key="4">
    <source>
        <dbReference type="PROSITE" id="PS00498"/>
    </source>
</evidence>
<organism evidence="5 6">
    <name type="scientific">Romanomermis culicivorax</name>
    <name type="common">Nematode worm</name>
    <dbReference type="NCBI Taxonomy" id="13658"/>
    <lineage>
        <taxon>Eukaryota</taxon>
        <taxon>Metazoa</taxon>
        <taxon>Ecdysozoa</taxon>
        <taxon>Nematoda</taxon>
        <taxon>Enoplea</taxon>
        <taxon>Dorylaimia</taxon>
        <taxon>Mermithida</taxon>
        <taxon>Mermithoidea</taxon>
        <taxon>Mermithidae</taxon>
        <taxon>Romanomermis</taxon>
    </lineage>
</organism>
<dbReference type="PANTHER" id="PTHR11474:SF126">
    <property type="entry name" value="TYROSINASE-LIKE PROTEIN TYR-1-RELATED"/>
    <property type="match status" value="1"/>
</dbReference>
<protein>
    <submittedName>
        <fullName evidence="6">Tyrosinase copper-binding domain-containing protein</fullName>
    </submittedName>
</protein>
<dbReference type="PANTHER" id="PTHR11474">
    <property type="entry name" value="TYROSINASE FAMILY MEMBER"/>
    <property type="match status" value="1"/>
</dbReference>